<evidence type="ECO:0000313" key="1">
    <source>
        <dbReference type="EMBL" id="CDW43254.1"/>
    </source>
</evidence>
<protein>
    <submittedName>
        <fullName evidence="1">Uncharacterized protein</fullName>
    </submittedName>
</protein>
<sequence length="49" mass="5869">MEVFMTSFAAVLISAKFLVKTFNLNFYIHAREPRSINHHVDYSFYPCRR</sequence>
<proteinExistence type="predicted"/>
<dbReference type="AlphaFoldDB" id="A0A0K2UYA8"/>
<accession>A0A0K2UYA8</accession>
<dbReference type="EMBL" id="HACA01025893">
    <property type="protein sequence ID" value="CDW43254.1"/>
    <property type="molecule type" value="Transcribed_RNA"/>
</dbReference>
<reference evidence="1" key="1">
    <citation type="submission" date="2014-05" db="EMBL/GenBank/DDBJ databases">
        <authorList>
            <person name="Chronopoulou M."/>
        </authorList>
    </citation>
    <scope>NUCLEOTIDE SEQUENCE</scope>
    <source>
        <tissue evidence="1">Whole organism</tissue>
    </source>
</reference>
<organism evidence="1">
    <name type="scientific">Lepeophtheirus salmonis</name>
    <name type="common">Salmon louse</name>
    <name type="synonym">Caligus salmonis</name>
    <dbReference type="NCBI Taxonomy" id="72036"/>
    <lineage>
        <taxon>Eukaryota</taxon>
        <taxon>Metazoa</taxon>
        <taxon>Ecdysozoa</taxon>
        <taxon>Arthropoda</taxon>
        <taxon>Crustacea</taxon>
        <taxon>Multicrustacea</taxon>
        <taxon>Hexanauplia</taxon>
        <taxon>Copepoda</taxon>
        <taxon>Siphonostomatoida</taxon>
        <taxon>Caligidae</taxon>
        <taxon>Lepeophtheirus</taxon>
    </lineage>
</organism>
<name>A0A0K2UYA8_LEPSM</name>